<dbReference type="AlphaFoldDB" id="A0A397SP26"/>
<accession>A0A397SP26</accession>
<proteinExistence type="predicted"/>
<keyword evidence="1" id="KW-0812">Transmembrane</keyword>
<evidence type="ECO:0000256" key="1">
    <source>
        <dbReference type="SAM" id="Phobius"/>
    </source>
</evidence>
<organism evidence="2 3">
    <name type="scientific">Glomus cerebriforme</name>
    <dbReference type="NCBI Taxonomy" id="658196"/>
    <lineage>
        <taxon>Eukaryota</taxon>
        <taxon>Fungi</taxon>
        <taxon>Fungi incertae sedis</taxon>
        <taxon>Mucoromycota</taxon>
        <taxon>Glomeromycotina</taxon>
        <taxon>Glomeromycetes</taxon>
        <taxon>Glomerales</taxon>
        <taxon>Glomeraceae</taxon>
        <taxon>Glomus</taxon>
    </lineage>
</organism>
<feature type="transmembrane region" description="Helical" evidence="1">
    <location>
        <begin position="154"/>
        <end position="177"/>
    </location>
</feature>
<gene>
    <name evidence="2" type="ORF">C1645_740115</name>
</gene>
<protein>
    <submittedName>
        <fullName evidence="2">Uncharacterized protein</fullName>
    </submittedName>
</protein>
<keyword evidence="1" id="KW-0472">Membrane</keyword>
<dbReference type="EMBL" id="QKYT01000308">
    <property type="protein sequence ID" value="RIA87442.1"/>
    <property type="molecule type" value="Genomic_DNA"/>
</dbReference>
<reference evidence="2 3" key="1">
    <citation type="submission" date="2018-06" db="EMBL/GenBank/DDBJ databases">
        <title>Comparative genomics reveals the genomic features of Rhizophagus irregularis, R. cerebriforme, R. diaphanum and Gigaspora rosea, and their symbiotic lifestyle signature.</title>
        <authorList>
            <person name="Morin E."/>
            <person name="San Clemente H."/>
            <person name="Chen E.C.H."/>
            <person name="De La Providencia I."/>
            <person name="Hainaut M."/>
            <person name="Kuo A."/>
            <person name="Kohler A."/>
            <person name="Murat C."/>
            <person name="Tang N."/>
            <person name="Roy S."/>
            <person name="Loubradou J."/>
            <person name="Henrissat B."/>
            <person name="Grigoriev I.V."/>
            <person name="Corradi N."/>
            <person name="Roux C."/>
            <person name="Martin F.M."/>
        </authorList>
    </citation>
    <scope>NUCLEOTIDE SEQUENCE [LARGE SCALE GENOMIC DNA]</scope>
    <source>
        <strain evidence="2 3">DAOM 227022</strain>
    </source>
</reference>
<keyword evidence="3" id="KW-1185">Reference proteome</keyword>
<sequence length="407" mass="46513">MLEMPTSEVENVRLTKIMKRYEYLKRRVDRYLIMTLIIYLSAVIFGGGVLIFNDDIDNIANSNKNKPLDKNNEPNSLPESILASISGLVSIGTFLSDLLSTIKSKLSKDENDVFFVVKNQQPGFVFVALNNNNNGIEKKIEKRNNKLKSVRNKYYLISIVGAFLLIIFIIIILKAIFKERNSIKDGSPEDCQIFTDCLDFMKSQNLRIGEFEIICNVTGTAGIIKKRSTNEPRNMKSPAAPNYGSDSPYINKLDFCQKDVFGCNAPENMNLLANYYNNIASPRVKYYFDNCYGYVYYTDYDSNIFALIIMLIGCCGVVHYLSIISIIYNSRGLWLFLRSVFILIILLNLSIVGLVPGCCCQKVDDYEEIQCCCCINIKVSRIFFTDEEEDYLYDLQRNRKSNKAENV</sequence>
<feature type="transmembrane region" description="Helical" evidence="1">
    <location>
        <begin position="31"/>
        <end position="52"/>
    </location>
</feature>
<comment type="caution">
    <text evidence="2">The sequence shown here is derived from an EMBL/GenBank/DDBJ whole genome shotgun (WGS) entry which is preliminary data.</text>
</comment>
<evidence type="ECO:0000313" key="2">
    <source>
        <dbReference type="EMBL" id="RIA87442.1"/>
    </source>
</evidence>
<name>A0A397SP26_9GLOM</name>
<keyword evidence="1" id="KW-1133">Transmembrane helix</keyword>
<dbReference type="Proteomes" id="UP000265703">
    <property type="component" value="Unassembled WGS sequence"/>
</dbReference>
<evidence type="ECO:0000313" key="3">
    <source>
        <dbReference type="Proteomes" id="UP000265703"/>
    </source>
</evidence>
<feature type="transmembrane region" description="Helical" evidence="1">
    <location>
        <begin position="304"/>
        <end position="328"/>
    </location>
</feature>
<feature type="transmembrane region" description="Helical" evidence="1">
    <location>
        <begin position="335"/>
        <end position="355"/>
    </location>
</feature>